<accession>C4J5N6</accession>
<reference evidence="1" key="2">
    <citation type="submission" date="2012-06" db="EMBL/GenBank/DDBJ databases">
        <authorList>
            <person name="Yu Y."/>
            <person name="Currie J."/>
            <person name="Lomeli R."/>
            <person name="Angelova A."/>
            <person name="Collura K."/>
            <person name="Wissotski M."/>
            <person name="Campos D."/>
            <person name="Kudrna D."/>
            <person name="Golser W."/>
            <person name="Ashely E."/>
            <person name="Descour A."/>
            <person name="Fernandes J."/>
            <person name="Soderlund C."/>
            <person name="Walbot V."/>
        </authorList>
    </citation>
    <scope>NUCLEOTIDE SEQUENCE</scope>
    <source>
        <strain evidence="1">B73</strain>
    </source>
</reference>
<reference evidence="1" key="1">
    <citation type="journal article" date="2009" name="PLoS Genet.">
        <title>Sequencing, mapping, and analysis of 27,455 maize full-length cDNAs.</title>
        <authorList>
            <person name="Soderlund C."/>
            <person name="Descour A."/>
            <person name="Kudrna D."/>
            <person name="Bomhoff M."/>
            <person name="Boyd L."/>
            <person name="Currie J."/>
            <person name="Angelova A."/>
            <person name="Collura K."/>
            <person name="Wissotski M."/>
            <person name="Ashley E."/>
            <person name="Morrow D."/>
            <person name="Fernandes J."/>
            <person name="Walbot V."/>
            <person name="Yu Y."/>
        </authorList>
    </citation>
    <scope>NUCLEOTIDE SEQUENCE</scope>
    <source>
        <strain evidence="1">B73</strain>
    </source>
</reference>
<dbReference type="AlphaFoldDB" id="C4J5N6"/>
<protein>
    <submittedName>
        <fullName evidence="1">Uncharacterized protein</fullName>
    </submittedName>
</protein>
<dbReference type="EMBL" id="BT086291">
    <property type="protein sequence ID" value="ACR36644.1"/>
    <property type="molecule type" value="mRNA"/>
</dbReference>
<name>C4J5N6_MAIZE</name>
<dbReference type="EMBL" id="BT086133">
    <property type="protein sequence ID" value="ACR36486.1"/>
    <property type="molecule type" value="mRNA"/>
</dbReference>
<sequence length="53" mass="5755">MPSTPRRSVLNTVRHTWREMSGRMLNRVRLNSCTAAGTSAPTASGAYPVAHAE</sequence>
<evidence type="ECO:0000313" key="1">
    <source>
        <dbReference type="EMBL" id="ACR36486.1"/>
    </source>
</evidence>
<organism evidence="1">
    <name type="scientific">Zea mays</name>
    <name type="common">Maize</name>
    <dbReference type="NCBI Taxonomy" id="4577"/>
    <lineage>
        <taxon>Eukaryota</taxon>
        <taxon>Viridiplantae</taxon>
        <taxon>Streptophyta</taxon>
        <taxon>Embryophyta</taxon>
        <taxon>Tracheophyta</taxon>
        <taxon>Spermatophyta</taxon>
        <taxon>Magnoliopsida</taxon>
        <taxon>Liliopsida</taxon>
        <taxon>Poales</taxon>
        <taxon>Poaceae</taxon>
        <taxon>PACMAD clade</taxon>
        <taxon>Panicoideae</taxon>
        <taxon>Andropogonodae</taxon>
        <taxon>Andropogoneae</taxon>
        <taxon>Tripsacinae</taxon>
        <taxon>Zea</taxon>
    </lineage>
</organism>
<proteinExistence type="evidence at transcript level"/>